<dbReference type="GO" id="GO:0009252">
    <property type="term" value="P:peptidoglycan biosynthetic process"/>
    <property type="evidence" value="ECO:0007669"/>
    <property type="project" value="UniProtKB-UniRule"/>
</dbReference>
<dbReference type="GO" id="GO:0071555">
    <property type="term" value="P:cell wall organization"/>
    <property type="evidence" value="ECO:0007669"/>
    <property type="project" value="UniProtKB-KW"/>
</dbReference>
<dbReference type="Pfam" id="PF03033">
    <property type="entry name" value="Glyco_transf_28"/>
    <property type="match status" value="1"/>
</dbReference>
<dbReference type="InterPro" id="IPR007235">
    <property type="entry name" value="Glyco_trans_28_C"/>
</dbReference>
<comment type="pathway">
    <text evidence="10">Cell wall biogenesis; peptidoglycan biosynthesis.</text>
</comment>
<dbReference type="InterPro" id="IPR004276">
    <property type="entry name" value="GlycoTrans_28_N"/>
</dbReference>
<protein>
    <recommendedName>
        <fullName evidence="10">UDP-N-acetylglucosamine--N-acetylmuramyl-(pentapeptide) pyrophosphoryl-undecaprenol N-acetylglucosamine transferase</fullName>
        <ecNumber evidence="10">2.4.1.227</ecNumber>
    </recommendedName>
    <alternativeName>
        <fullName evidence="10">Undecaprenyl-PP-MurNAc-pentapeptide-UDPGlcNAc GlcNAc transferase</fullName>
    </alternativeName>
</protein>
<feature type="domain" description="Glycosyltransferase family 28 N-terminal" evidence="11">
    <location>
        <begin position="1"/>
        <end position="117"/>
    </location>
</feature>
<evidence type="ECO:0000256" key="5">
    <source>
        <dbReference type="ARBA" id="ARBA00022960"/>
    </source>
</evidence>
<keyword evidence="6 10" id="KW-0573">Peptidoglycan synthesis</keyword>
<dbReference type="Gene3D" id="3.40.50.2000">
    <property type="entry name" value="Glycogen Phosphorylase B"/>
    <property type="match status" value="2"/>
</dbReference>
<reference evidence="13 14" key="1">
    <citation type="submission" date="2020-10" db="EMBL/GenBank/DDBJ databases">
        <title>Ca. Dormibacterota MAGs.</title>
        <authorList>
            <person name="Montgomery K."/>
        </authorList>
    </citation>
    <scope>NUCLEOTIDE SEQUENCE [LARGE SCALE GENOMIC DNA]</scope>
    <source>
        <strain evidence="13">SC8811_S16_3</strain>
    </source>
</reference>
<keyword evidence="8 10" id="KW-0131">Cell cycle</keyword>
<evidence type="ECO:0000313" key="13">
    <source>
        <dbReference type="EMBL" id="MBJ7604069.1"/>
    </source>
</evidence>
<comment type="similarity">
    <text evidence="10">Belongs to the glycosyltransferase 28 family. MurG subfamily.</text>
</comment>
<dbReference type="EC" id="2.4.1.227" evidence="10"/>
<comment type="subcellular location">
    <subcellularLocation>
        <location evidence="10">Cell membrane</location>
        <topology evidence="10">Peripheral membrane protein</topology>
        <orientation evidence="10">Cytoplasmic side</orientation>
    </subcellularLocation>
</comment>
<feature type="binding site" evidence="10">
    <location>
        <position position="161"/>
    </location>
    <ligand>
        <name>UDP-N-acetyl-alpha-D-glucosamine</name>
        <dbReference type="ChEBI" id="CHEBI:57705"/>
    </ligand>
</feature>
<keyword evidence="5 10" id="KW-0133">Cell shape</keyword>
<feature type="binding site" evidence="10">
    <location>
        <position position="182"/>
    </location>
    <ligand>
        <name>UDP-N-acetyl-alpha-D-glucosamine</name>
        <dbReference type="ChEBI" id="CHEBI:57705"/>
    </ligand>
</feature>
<evidence type="ECO:0000256" key="4">
    <source>
        <dbReference type="ARBA" id="ARBA00022679"/>
    </source>
</evidence>
<feature type="domain" description="Glycosyl transferase family 28 C-terminal" evidence="12">
    <location>
        <begin position="176"/>
        <end position="322"/>
    </location>
</feature>
<dbReference type="GO" id="GO:0005975">
    <property type="term" value="P:carbohydrate metabolic process"/>
    <property type="evidence" value="ECO:0007669"/>
    <property type="project" value="InterPro"/>
</dbReference>
<proteinExistence type="inferred from homology"/>
<dbReference type="PANTHER" id="PTHR21015:SF22">
    <property type="entry name" value="GLYCOSYLTRANSFERASE"/>
    <property type="match status" value="1"/>
</dbReference>
<dbReference type="GO" id="GO:0051301">
    <property type="term" value="P:cell division"/>
    <property type="evidence" value="ECO:0007669"/>
    <property type="project" value="UniProtKB-KW"/>
</dbReference>
<evidence type="ECO:0000256" key="10">
    <source>
        <dbReference type="HAMAP-Rule" id="MF_00033"/>
    </source>
</evidence>
<feature type="binding site" evidence="10">
    <location>
        <begin position="7"/>
        <end position="9"/>
    </location>
    <ligand>
        <name>UDP-N-acetyl-alpha-D-glucosamine</name>
        <dbReference type="ChEBI" id="CHEBI:57705"/>
    </ligand>
</feature>
<evidence type="ECO:0000256" key="8">
    <source>
        <dbReference type="ARBA" id="ARBA00023306"/>
    </source>
</evidence>
<comment type="catalytic activity">
    <reaction evidence="10">
        <text>di-trans,octa-cis-undecaprenyl diphospho-N-acetyl-alpha-D-muramoyl-L-alanyl-D-glutamyl-meso-2,6-diaminopimeloyl-D-alanyl-D-alanine + UDP-N-acetyl-alpha-D-glucosamine = di-trans,octa-cis-undecaprenyl diphospho-[N-acetyl-alpha-D-glucosaminyl-(1-&gt;4)]-N-acetyl-alpha-D-muramoyl-L-alanyl-D-glutamyl-meso-2,6-diaminopimeloyl-D-alanyl-D-alanine + UDP + H(+)</text>
        <dbReference type="Rhea" id="RHEA:31227"/>
        <dbReference type="ChEBI" id="CHEBI:15378"/>
        <dbReference type="ChEBI" id="CHEBI:57705"/>
        <dbReference type="ChEBI" id="CHEBI:58223"/>
        <dbReference type="ChEBI" id="CHEBI:61387"/>
        <dbReference type="ChEBI" id="CHEBI:61388"/>
        <dbReference type="EC" id="2.4.1.227"/>
    </reaction>
</comment>
<dbReference type="Proteomes" id="UP000620075">
    <property type="component" value="Unassembled WGS sequence"/>
</dbReference>
<name>A0A934NEM5_9BACT</name>
<dbReference type="HAMAP" id="MF_00033">
    <property type="entry name" value="MurG"/>
    <property type="match status" value="1"/>
</dbReference>
<dbReference type="PANTHER" id="PTHR21015">
    <property type="entry name" value="UDP-N-ACETYLGLUCOSAMINE--N-ACETYLMURAMYL-(PENTAPEPTIDE) PYROPHOSPHORYL-UNDECAPRENOL N-ACETYLGLUCOSAMINE TRANSFERASE 1"/>
    <property type="match status" value="1"/>
</dbReference>
<keyword evidence="7 10" id="KW-0472">Membrane</keyword>
<comment type="function">
    <text evidence="10">Cell wall formation. Catalyzes the transfer of a GlcNAc subunit on undecaprenyl-pyrophosphoryl-MurNAc-pentapeptide (lipid intermediate I) to form undecaprenyl-pyrophosphoryl-MurNAc-(pentapeptide)GlcNAc (lipid intermediate II).</text>
</comment>
<evidence type="ECO:0000256" key="9">
    <source>
        <dbReference type="ARBA" id="ARBA00023316"/>
    </source>
</evidence>
<keyword evidence="3 10" id="KW-0328">Glycosyltransferase</keyword>
<dbReference type="GO" id="GO:0008360">
    <property type="term" value="P:regulation of cell shape"/>
    <property type="evidence" value="ECO:0007669"/>
    <property type="project" value="UniProtKB-KW"/>
</dbReference>
<keyword evidence="1 10" id="KW-1003">Cell membrane</keyword>
<organism evidence="13 14">
    <name type="scientific">Candidatus Dormiibacter inghamiae</name>
    <dbReference type="NCBI Taxonomy" id="3127013"/>
    <lineage>
        <taxon>Bacteria</taxon>
        <taxon>Bacillati</taxon>
        <taxon>Candidatus Dormiibacterota</taxon>
        <taxon>Candidatus Dormibacteria</taxon>
        <taxon>Candidatus Dormibacterales</taxon>
        <taxon>Candidatus Dormibacteraceae</taxon>
        <taxon>Candidatus Dormiibacter</taxon>
    </lineage>
</organism>
<keyword evidence="4 10" id="KW-0808">Transferase</keyword>
<gene>
    <name evidence="10" type="primary">murG</name>
    <name evidence="13" type="ORF">JF888_12890</name>
</gene>
<dbReference type="GO" id="GO:0050511">
    <property type="term" value="F:undecaprenyldiphospho-muramoylpentapeptide beta-N-acetylglucosaminyltransferase activity"/>
    <property type="evidence" value="ECO:0007669"/>
    <property type="project" value="UniProtKB-UniRule"/>
</dbReference>
<dbReference type="EMBL" id="JAEKNQ010000051">
    <property type="protein sequence ID" value="MBJ7604069.1"/>
    <property type="molecule type" value="Genomic_DNA"/>
</dbReference>
<feature type="binding site" evidence="10">
    <location>
        <position position="276"/>
    </location>
    <ligand>
        <name>UDP-N-acetyl-alpha-D-glucosamine</name>
        <dbReference type="ChEBI" id="CHEBI:57705"/>
    </ligand>
</feature>
<dbReference type="Pfam" id="PF04101">
    <property type="entry name" value="Glyco_tran_28_C"/>
    <property type="match status" value="1"/>
</dbReference>
<accession>A0A934NEM5</accession>
<evidence type="ECO:0000259" key="12">
    <source>
        <dbReference type="Pfam" id="PF04101"/>
    </source>
</evidence>
<dbReference type="SUPFAM" id="SSF53756">
    <property type="entry name" value="UDP-Glycosyltransferase/glycogen phosphorylase"/>
    <property type="match status" value="1"/>
</dbReference>
<comment type="caution">
    <text evidence="13">The sequence shown here is derived from an EMBL/GenBank/DDBJ whole genome shotgun (WGS) entry which is preliminary data.</text>
</comment>
<dbReference type="CDD" id="cd03785">
    <property type="entry name" value="GT28_MurG"/>
    <property type="match status" value="1"/>
</dbReference>
<dbReference type="InterPro" id="IPR006009">
    <property type="entry name" value="GlcNAc_MurG"/>
</dbReference>
<keyword evidence="2 10" id="KW-0132">Cell division</keyword>
<evidence type="ECO:0000259" key="11">
    <source>
        <dbReference type="Pfam" id="PF03033"/>
    </source>
</evidence>
<dbReference type="AlphaFoldDB" id="A0A934NEM5"/>
<evidence type="ECO:0000256" key="1">
    <source>
        <dbReference type="ARBA" id="ARBA00022475"/>
    </source>
</evidence>
<evidence type="ECO:0000256" key="3">
    <source>
        <dbReference type="ARBA" id="ARBA00022676"/>
    </source>
</evidence>
<sequence>MISGGGTGGHLSPALAVAQAFSAEEPDAEILLVGRSGGLEERLVPALGLQLETIRVRGLNRDAVWTNLALPALLPAALVRGLRIVNRFRPHVVLGVGGYVMMPCIAAARLRGVPYVLQVSEAGGLANRLARPGAAAACVTFAADVEGFPTPRTVFTGQPLRPGFRRGRPQVPPRRLLVMGGSQGALRLNQAVWEALPGLLERFAEVIHLTGRQGEAEAAPHARPGYSPLTFSDDMPALLAEADLVVCRAGVGTCAELTAVGLPAVLVPGTFGGGHQEKNAELLVGAGAAVRLADSLLNGPTLLETLAGLSSDQLTRMADASARLGRPGAARDVVRVLREVAA</sequence>
<evidence type="ECO:0000256" key="7">
    <source>
        <dbReference type="ARBA" id="ARBA00023136"/>
    </source>
</evidence>
<evidence type="ECO:0000313" key="14">
    <source>
        <dbReference type="Proteomes" id="UP000620075"/>
    </source>
</evidence>
<keyword evidence="9 10" id="KW-0961">Cell wall biogenesis/degradation</keyword>
<comment type="caution">
    <text evidence="10">Lacks conserved residue(s) required for the propagation of feature annotation.</text>
</comment>
<evidence type="ECO:0000256" key="6">
    <source>
        <dbReference type="ARBA" id="ARBA00022984"/>
    </source>
</evidence>
<evidence type="ECO:0000256" key="2">
    <source>
        <dbReference type="ARBA" id="ARBA00022618"/>
    </source>
</evidence>
<dbReference type="GO" id="GO:0005886">
    <property type="term" value="C:plasma membrane"/>
    <property type="evidence" value="ECO:0007669"/>
    <property type="project" value="UniProtKB-SubCell"/>
</dbReference>